<dbReference type="EMBL" id="JBGMEL010000022">
    <property type="protein sequence ID" value="MFA0792315.1"/>
    <property type="molecule type" value="Genomic_DNA"/>
</dbReference>
<dbReference type="RefSeq" id="WP_371844689.1">
    <property type="nucleotide sequence ID" value="NZ_JBGMEL010000022.1"/>
</dbReference>
<proteinExistence type="predicted"/>
<dbReference type="Proteomes" id="UP001569414">
    <property type="component" value="Unassembled WGS sequence"/>
</dbReference>
<protein>
    <submittedName>
        <fullName evidence="1">Site-specific integrase</fullName>
    </submittedName>
</protein>
<evidence type="ECO:0000313" key="1">
    <source>
        <dbReference type="EMBL" id="MFA0792315.1"/>
    </source>
</evidence>
<comment type="caution">
    <text evidence="1">The sequence shown here is derived from an EMBL/GenBank/DDBJ whole genome shotgun (WGS) entry which is preliminary data.</text>
</comment>
<keyword evidence="2" id="KW-1185">Reference proteome</keyword>
<evidence type="ECO:0000313" key="2">
    <source>
        <dbReference type="Proteomes" id="UP001569414"/>
    </source>
</evidence>
<organism evidence="1 2">
    <name type="scientific">Microbulbifer echini</name>
    <dbReference type="NCBI Taxonomy" id="1529067"/>
    <lineage>
        <taxon>Bacteria</taxon>
        <taxon>Pseudomonadati</taxon>
        <taxon>Pseudomonadota</taxon>
        <taxon>Gammaproteobacteria</taxon>
        <taxon>Cellvibrionales</taxon>
        <taxon>Microbulbiferaceae</taxon>
        <taxon>Microbulbifer</taxon>
    </lineage>
</organism>
<name>A0ABV4NSB9_9GAMM</name>
<accession>A0ABV4NSB9</accession>
<reference evidence="1 2" key="1">
    <citation type="submission" date="2024-08" db="EMBL/GenBank/DDBJ databases">
        <authorList>
            <person name="Ishaq N."/>
        </authorList>
    </citation>
    <scope>NUCLEOTIDE SEQUENCE [LARGE SCALE GENOMIC DNA]</scope>
    <source>
        <strain evidence="1 2">JCM 30400</strain>
    </source>
</reference>
<gene>
    <name evidence="1" type="ORF">ACCI51_17390</name>
</gene>
<sequence length="189" mass="21188">MALGLHQGPSGTKTAQRKWVSNQLFHPVEAPAATFPIQSEYIEWHRLVAKRPTVLNTVDAIPVCVLKPEVLHLLDAEKHPAFRLILDLIWTADARVSEVLALMPTFFVDDGYGFGIILRTREQRPGRATQALHPPSVPIPFVIHLLLNSRPLKYVSQLLVHKLIDSTEIYINNVLTVGRTQFLGGVDIH</sequence>